<evidence type="ECO:0000313" key="1">
    <source>
        <dbReference type="EMBL" id="KAJ7021187.1"/>
    </source>
</evidence>
<dbReference type="EMBL" id="JARJCM010000240">
    <property type="protein sequence ID" value="KAJ7021187.1"/>
    <property type="molecule type" value="Genomic_DNA"/>
</dbReference>
<keyword evidence="2" id="KW-1185">Reference proteome</keyword>
<protein>
    <submittedName>
        <fullName evidence="1">Uncharacterized protein</fullName>
    </submittedName>
</protein>
<dbReference type="AlphaFoldDB" id="A0AAD6WQA4"/>
<comment type="caution">
    <text evidence="1">The sequence shown here is derived from an EMBL/GenBank/DDBJ whole genome shotgun (WGS) entry which is preliminary data.</text>
</comment>
<gene>
    <name evidence="1" type="ORF">C8F04DRAFT_1195790</name>
</gene>
<evidence type="ECO:0000313" key="2">
    <source>
        <dbReference type="Proteomes" id="UP001218188"/>
    </source>
</evidence>
<organism evidence="1 2">
    <name type="scientific">Mycena alexandri</name>
    <dbReference type="NCBI Taxonomy" id="1745969"/>
    <lineage>
        <taxon>Eukaryota</taxon>
        <taxon>Fungi</taxon>
        <taxon>Dikarya</taxon>
        <taxon>Basidiomycota</taxon>
        <taxon>Agaricomycotina</taxon>
        <taxon>Agaricomycetes</taxon>
        <taxon>Agaricomycetidae</taxon>
        <taxon>Agaricales</taxon>
        <taxon>Marasmiineae</taxon>
        <taxon>Mycenaceae</taxon>
        <taxon>Mycena</taxon>
    </lineage>
</organism>
<reference evidence="1" key="1">
    <citation type="submission" date="2023-03" db="EMBL/GenBank/DDBJ databases">
        <title>Massive genome expansion in bonnet fungi (Mycena s.s.) driven by repeated elements and novel gene families across ecological guilds.</title>
        <authorList>
            <consortium name="Lawrence Berkeley National Laboratory"/>
            <person name="Harder C.B."/>
            <person name="Miyauchi S."/>
            <person name="Viragh M."/>
            <person name="Kuo A."/>
            <person name="Thoen E."/>
            <person name="Andreopoulos B."/>
            <person name="Lu D."/>
            <person name="Skrede I."/>
            <person name="Drula E."/>
            <person name="Henrissat B."/>
            <person name="Morin E."/>
            <person name="Kohler A."/>
            <person name="Barry K."/>
            <person name="LaButti K."/>
            <person name="Morin E."/>
            <person name="Salamov A."/>
            <person name="Lipzen A."/>
            <person name="Mereny Z."/>
            <person name="Hegedus B."/>
            <person name="Baldrian P."/>
            <person name="Stursova M."/>
            <person name="Weitz H."/>
            <person name="Taylor A."/>
            <person name="Grigoriev I.V."/>
            <person name="Nagy L.G."/>
            <person name="Martin F."/>
            <person name="Kauserud H."/>
        </authorList>
    </citation>
    <scope>NUCLEOTIDE SEQUENCE</scope>
    <source>
        <strain evidence="1">CBHHK200</strain>
    </source>
</reference>
<name>A0AAD6WQA4_9AGAR</name>
<proteinExistence type="predicted"/>
<sequence length="269" mass="29676">MAGPAISRKVFGPTVGHSLNVFPAAAKAFAELWHQSHLRDLEPWMFEDHRMDGYPISLIRSLMVYVDHIANPSLLDALLEVYKLQHRPLMVMHTENVIDLCNGLPYDQIRPPVGDAGYGLLPEDLDATGIIRSTIVPVVLRTVVIASGIGGVLPVGVACCLWQEQVKRELIALAGRIPPDPASQIILMQDNTNAQIAFRALNRVDLLAFGPESTRYILKGCTSVRELHQLVLDCIALARPASLVTLIRERLDNLLSRNLVTLPSSMLLE</sequence>
<accession>A0AAD6WQA4</accession>
<dbReference type="Proteomes" id="UP001218188">
    <property type="component" value="Unassembled WGS sequence"/>
</dbReference>